<organism evidence="3 5">
    <name type="scientific">Dickeya zeae</name>
    <dbReference type="NCBI Taxonomy" id="204042"/>
    <lineage>
        <taxon>Bacteria</taxon>
        <taxon>Pseudomonadati</taxon>
        <taxon>Pseudomonadota</taxon>
        <taxon>Gammaproteobacteria</taxon>
        <taxon>Enterobacterales</taxon>
        <taxon>Pectobacteriaceae</taxon>
        <taxon>Dickeya</taxon>
    </lineage>
</organism>
<dbReference type="PIRSF" id="PIRSF005348">
    <property type="entry name" value="YxkH"/>
    <property type="match status" value="1"/>
</dbReference>
<keyword evidence="6" id="KW-1185">Reference proteome</keyword>
<dbReference type="PANTHER" id="PTHR40033:SF1">
    <property type="entry name" value="CITRATE-SODIUM SYMPORTER"/>
    <property type="match status" value="1"/>
</dbReference>
<dbReference type="AlphaFoldDB" id="A0AAE7CZG3"/>
<keyword evidence="2" id="KW-1133">Transmembrane helix</keyword>
<dbReference type="Proteomes" id="UP000500801">
    <property type="component" value="Chromosome"/>
</dbReference>
<feature type="transmembrane region" description="Helical" evidence="2">
    <location>
        <begin position="350"/>
        <end position="374"/>
    </location>
</feature>
<evidence type="ECO:0000256" key="2">
    <source>
        <dbReference type="SAM" id="Phobius"/>
    </source>
</evidence>
<dbReference type="GO" id="GO:0008514">
    <property type="term" value="F:organic anion transmembrane transporter activity"/>
    <property type="evidence" value="ECO:0007669"/>
    <property type="project" value="InterPro"/>
</dbReference>
<feature type="transmembrane region" description="Helical" evidence="2">
    <location>
        <begin position="208"/>
        <end position="230"/>
    </location>
</feature>
<sequence>MKNTYEAFLKSDKKNMVKNEKLIASIPIHFFFIIVGIVFATCYFRLLPHTMIGALSIIMPMGIALAFLGRVCPIAKDIGGPAIFCLMVPSLMVWANVFDPEIVGTVKSFMKDSNFLYLVIASLVVGSILGMSRQTLIQGIVRMFVPLAVGNVSAIAVGLIVGKLCGYSFYHTYFYIIVPIMGGGIGEGVIPLSLSYSSILGGGPEQYIAQLVPAAVTGNIIAVCAAGFIAKIGQKFPQLTGNGELVKGKQDDLAANSSSSNGVNYESMGAGLLMICAFFLLGTLIGEVIGVPGIVVMIMVTVLCKYFNVIPSIMVDGAKSFHSFIAKSLIWPVMIGLGMVYIPLSGVISQFSIGFFLVSFSVVATITASSFFLAPYLNMHRVEASIVTTCNSGLGGTGDVAILSAADRMMLLPFAQIVTRIGGVVTVIIASFVLRAIS</sequence>
<feature type="transmembrane region" description="Helical" evidence="2">
    <location>
        <begin position="52"/>
        <end position="71"/>
    </location>
</feature>
<reference evidence="4 6" key="2">
    <citation type="submission" date="2019-06" db="EMBL/GenBank/DDBJ databases">
        <title>Complete genome of Dickeya zeae PL65.</title>
        <authorList>
            <person name="Boluk G."/>
            <person name="Arif M."/>
        </authorList>
    </citation>
    <scope>NUCLEOTIDE SEQUENCE [LARGE SCALE GENOMIC DNA]</scope>
    <source>
        <strain evidence="4 6">PL65</strain>
    </source>
</reference>
<feature type="transmembrane region" description="Helical" evidence="2">
    <location>
        <begin position="143"/>
        <end position="161"/>
    </location>
</feature>
<dbReference type="Pfam" id="PF03390">
    <property type="entry name" value="2HCT"/>
    <property type="match status" value="1"/>
</dbReference>
<feature type="transmembrane region" description="Helical" evidence="2">
    <location>
        <begin position="324"/>
        <end position="344"/>
    </location>
</feature>
<dbReference type="InterPro" id="IPR004679">
    <property type="entry name" value="2-OHcarboxylate_transport"/>
</dbReference>
<dbReference type="EMBL" id="CP033622">
    <property type="protein sequence ID" value="QIZ51817.1"/>
    <property type="molecule type" value="Genomic_DNA"/>
</dbReference>
<evidence type="ECO:0000313" key="6">
    <source>
        <dbReference type="Proteomes" id="UP000824976"/>
    </source>
</evidence>
<feature type="transmembrane region" description="Helical" evidence="2">
    <location>
        <begin position="270"/>
        <end position="303"/>
    </location>
</feature>
<dbReference type="GO" id="GO:0005886">
    <property type="term" value="C:plasma membrane"/>
    <property type="evidence" value="ECO:0007669"/>
    <property type="project" value="UniProtKB-UniRule"/>
</dbReference>
<accession>A0AAE7CZG3</accession>
<evidence type="ECO:0000313" key="4">
    <source>
        <dbReference type="EMBL" id="QYM91673.1"/>
    </source>
</evidence>
<dbReference type="Proteomes" id="UP000824976">
    <property type="component" value="Chromosome"/>
</dbReference>
<feature type="transmembrane region" description="Helical" evidence="2">
    <location>
        <begin position="417"/>
        <end position="437"/>
    </location>
</feature>
<reference evidence="3 5" key="1">
    <citation type="submission" date="2018-11" db="EMBL/GenBank/DDBJ databases">
        <title>Complete genome sequence of Dickeya zeae strain CE1 infecting Canna edulis Ker-Gawl. in China.</title>
        <authorList>
            <person name="Zhang J."/>
            <person name="Lin B."/>
            <person name="Shen H."/>
            <person name="Jiang S."/>
            <person name="Pu X."/>
            <person name="Sun D."/>
        </authorList>
    </citation>
    <scope>NUCLEOTIDE SEQUENCE [LARGE SCALE GENOMIC DNA]</scope>
    <source>
        <strain evidence="3 5">CE1</strain>
    </source>
</reference>
<proteinExistence type="inferred from homology"/>
<evidence type="ECO:0000313" key="3">
    <source>
        <dbReference type="EMBL" id="QIZ51817.1"/>
    </source>
</evidence>
<feature type="transmembrane region" description="Helical" evidence="2">
    <location>
        <begin position="21"/>
        <end position="46"/>
    </location>
</feature>
<dbReference type="GO" id="GO:0015293">
    <property type="term" value="F:symporter activity"/>
    <property type="evidence" value="ECO:0007669"/>
    <property type="project" value="UniProtKB-UniRule"/>
</dbReference>
<comment type="similarity">
    <text evidence="1">Belongs to the 2-hydroxycarboxylate transporter (2-HCT) (TC 2.A.24) family.</text>
</comment>
<evidence type="ECO:0000256" key="1">
    <source>
        <dbReference type="PIRNR" id="PIRNR005348"/>
    </source>
</evidence>
<feature type="transmembrane region" description="Helical" evidence="2">
    <location>
        <begin position="78"/>
        <end position="95"/>
    </location>
</feature>
<feature type="transmembrane region" description="Helical" evidence="2">
    <location>
        <begin position="173"/>
        <end position="196"/>
    </location>
</feature>
<keyword evidence="1 2" id="KW-0472">Membrane</keyword>
<evidence type="ECO:0000313" key="5">
    <source>
        <dbReference type="Proteomes" id="UP000500801"/>
    </source>
</evidence>
<keyword evidence="1" id="KW-0813">Transport</keyword>
<dbReference type="PANTHER" id="PTHR40033">
    <property type="entry name" value="NA(+)-MALATE SYMPORTER"/>
    <property type="match status" value="1"/>
</dbReference>
<name>A0AAE7CZG3_9GAMM</name>
<gene>
    <name evidence="3" type="ORF">DWG24_14205</name>
    <name evidence="4" type="ORF">FGI21_07205</name>
</gene>
<keyword evidence="2" id="KW-0812">Transmembrane</keyword>
<keyword evidence="1" id="KW-0769">Symport</keyword>
<dbReference type="RefSeq" id="WP_168363007.1">
    <property type="nucleotide sequence ID" value="NZ_CP033622.1"/>
</dbReference>
<protein>
    <submittedName>
        <fullName evidence="4">2-hydroxycarboxylate transporter family protein</fullName>
    </submittedName>
    <submittedName>
        <fullName evidence="3">Malate permease</fullName>
    </submittedName>
</protein>
<dbReference type="EMBL" id="CP040817">
    <property type="protein sequence ID" value="QYM91673.1"/>
    <property type="molecule type" value="Genomic_DNA"/>
</dbReference>
<feature type="transmembrane region" description="Helical" evidence="2">
    <location>
        <begin position="115"/>
        <end position="131"/>
    </location>
</feature>